<keyword evidence="5" id="KW-0539">Nucleus</keyword>
<feature type="region of interest" description="Disordered" evidence="6">
    <location>
        <begin position="543"/>
        <end position="576"/>
    </location>
</feature>
<organism evidence="7 8">
    <name type="scientific">Puccinia graminis f. sp. tritici</name>
    <dbReference type="NCBI Taxonomy" id="56615"/>
    <lineage>
        <taxon>Eukaryota</taxon>
        <taxon>Fungi</taxon>
        <taxon>Dikarya</taxon>
        <taxon>Basidiomycota</taxon>
        <taxon>Pucciniomycotina</taxon>
        <taxon>Pucciniomycetes</taxon>
        <taxon>Pucciniales</taxon>
        <taxon>Pucciniaceae</taxon>
        <taxon>Puccinia</taxon>
    </lineage>
</organism>
<evidence type="ECO:0000313" key="8">
    <source>
        <dbReference type="Proteomes" id="UP000324748"/>
    </source>
</evidence>
<evidence type="ECO:0000313" key="7">
    <source>
        <dbReference type="EMBL" id="KAA1085277.1"/>
    </source>
</evidence>
<dbReference type="EMBL" id="VSWC01000106">
    <property type="protein sequence ID" value="KAA1085277.1"/>
    <property type="molecule type" value="Genomic_DNA"/>
</dbReference>
<dbReference type="GO" id="GO:0005634">
    <property type="term" value="C:nucleus"/>
    <property type="evidence" value="ECO:0007669"/>
    <property type="project" value="UniProtKB-SubCell"/>
</dbReference>
<keyword evidence="8" id="KW-1185">Reference proteome</keyword>
<dbReference type="GO" id="GO:0000981">
    <property type="term" value="F:DNA-binding transcription factor activity, RNA polymerase II-specific"/>
    <property type="evidence" value="ECO:0007669"/>
    <property type="project" value="TreeGrafter"/>
</dbReference>
<dbReference type="PANTHER" id="PTHR11988">
    <property type="entry name" value="THYROTROPH EMBRYONIC FACTOR RELATED"/>
    <property type="match status" value="1"/>
</dbReference>
<evidence type="ECO:0000256" key="3">
    <source>
        <dbReference type="ARBA" id="ARBA00023125"/>
    </source>
</evidence>
<evidence type="ECO:0000256" key="5">
    <source>
        <dbReference type="ARBA" id="ARBA00023242"/>
    </source>
</evidence>
<name>A0A5B0N7L4_PUCGR</name>
<reference evidence="7 8" key="1">
    <citation type="submission" date="2019-05" db="EMBL/GenBank/DDBJ databases">
        <title>Emergence of the Ug99 lineage of the wheat stem rust pathogen through somatic hybridization.</title>
        <authorList>
            <person name="Li F."/>
            <person name="Upadhyaya N.M."/>
            <person name="Sperschneider J."/>
            <person name="Matny O."/>
            <person name="Nguyen-Phuc H."/>
            <person name="Mago R."/>
            <person name="Raley C."/>
            <person name="Miller M.E."/>
            <person name="Silverstein K.A.T."/>
            <person name="Henningsen E."/>
            <person name="Hirsch C.D."/>
            <person name="Visser B."/>
            <person name="Pretorius Z.A."/>
            <person name="Steffenson B.J."/>
            <person name="Schwessinger B."/>
            <person name="Dodds P.N."/>
            <person name="Figueroa M."/>
        </authorList>
    </citation>
    <scope>NUCLEOTIDE SEQUENCE [LARGE SCALE GENOMIC DNA]</scope>
    <source>
        <strain evidence="7">21-0</strain>
    </source>
</reference>
<dbReference type="OrthoDB" id="2510670at2759"/>
<evidence type="ECO:0000256" key="1">
    <source>
        <dbReference type="ARBA" id="ARBA00004123"/>
    </source>
</evidence>
<evidence type="ECO:0000256" key="6">
    <source>
        <dbReference type="SAM" id="MobiDB-lite"/>
    </source>
</evidence>
<keyword evidence="4" id="KW-0804">Transcription</keyword>
<accession>A0A5B0N7L4</accession>
<proteinExistence type="predicted"/>
<dbReference type="InterPro" id="IPR040223">
    <property type="entry name" value="PAR_bZIP"/>
</dbReference>
<comment type="caution">
    <text evidence="7">The sequence shown here is derived from an EMBL/GenBank/DDBJ whole genome shotgun (WGS) entry which is preliminary data.</text>
</comment>
<keyword evidence="2" id="KW-0805">Transcription regulation</keyword>
<dbReference type="Proteomes" id="UP000324748">
    <property type="component" value="Unassembled WGS sequence"/>
</dbReference>
<gene>
    <name evidence="7" type="ORF">PGT21_001528</name>
</gene>
<comment type="subcellular location">
    <subcellularLocation>
        <location evidence="1">Nucleus</location>
    </subcellularLocation>
</comment>
<evidence type="ECO:0000256" key="4">
    <source>
        <dbReference type="ARBA" id="ARBA00023163"/>
    </source>
</evidence>
<evidence type="ECO:0000256" key="2">
    <source>
        <dbReference type="ARBA" id="ARBA00023015"/>
    </source>
</evidence>
<dbReference type="PANTHER" id="PTHR11988:SF27">
    <property type="entry name" value="GH27708P"/>
    <property type="match status" value="1"/>
</dbReference>
<dbReference type="AlphaFoldDB" id="A0A5B0N7L4"/>
<protein>
    <submittedName>
        <fullName evidence="7">Uncharacterized protein</fullName>
    </submittedName>
</protein>
<sequence>MAKLTDLPDELLHRIIDDMINRFRDHTHDRLGEFRQRSRPHRMAFRSFDDGSLIRPGALRTDPETPFPVSWPEGLPRRPLVPLTLVNRKFRQCAQEALFKNVALKSQWQAQLFLQALTHQHPQPESGATHPPINTRIPAKFQEGGIECEQSSKINPSRQNQVARYVRSLQCRLRGPCSMGMGGGSVICDIIRSCPRLENIEMCTLFQNHCKEPIFQALASRRLIKDFVAYNHPGSAPVVVGWMVDEVVTCLFSKWDLLETVEIDKLSGRPIETIEAIHQSIPVLNFALKTLILNQPDLHEREILWILMSSRDSLRDLQISSPSLKLDRRGLYRILTEYTSPALHSLKIDVDANWHPIDPSRNGGSSDDPRLNPGLLDMIWRSSCNLSQLQSLYIKGQLAGSDFFTLLPQSIVSLKWDCDDLQGSALVRVLWRWRKNEKDQSTESLESQRDPHVDNNEHTKWLPNLKCCSCRSDTGWRSEDREAIEKALEARGVCYHSLYNELHPPPPPEGWAPSWAEMYMDMEGDMLEDDVLEDDVLEDDVLEDDVLEDDVLEDDVLEDDVLEDDVLEDDVLEEEL</sequence>
<keyword evidence="3" id="KW-0238">DNA-binding</keyword>
<dbReference type="GO" id="GO:0000978">
    <property type="term" value="F:RNA polymerase II cis-regulatory region sequence-specific DNA binding"/>
    <property type="evidence" value="ECO:0007669"/>
    <property type="project" value="TreeGrafter"/>
</dbReference>